<dbReference type="AlphaFoldDB" id="A0A170YVR9"/>
<dbReference type="EMBL" id="BDCR01000001">
    <property type="protein sequence ID" value="GAT62111.1"/>
    <property type="molecule type" value="Genomic_DNA"/>
</dbReference>
<organism evidence="1 2">
    <name type="scientific">Paludibacter jiangxiensis</name>
    <dbReference type="NCBI Taxonomy" id="681398"/>
    <lineage>
        <taxon>Bacteria</taxon>
        <taxon>Pseudomonadati</taxon>
        <taxon>Bacteroidota</taxon>
        <taxon>Bacteroidia</taxon>
        <taxon>Bacteroidales</taxon>
        <taxon>Paludibacteraceae</taxon>
        <taxon>Paludibacter</taxon>
    </lineage>
</organism>
<dbReference type="RefSeq" id="WP_068702034.1">
    <property type="nucleotide sequence ID" value="NZ_BDCR01000001.1"/>
</dbReference>
<keyword evidence="2" id="KW-1185">Reference proteome</keyword>
<dbReference type="STRING" id="681398.PJIAN_1701"/>
<gene>
    <name evidence="1" type="ORF">PJIAN_1701</name>
</gene>
<dbReference type="InterPro" id="IPR007922">
    <property type="entry name" value="DciA-like"/>
</dbReference>
<sequence length="97" mass="11016">MKRQNAQTLGEAIKVFLAEKKAFNRKLLENRVVSSWGEIMGSTVASYTSNVEIRRQKLYVTLTSSVLRHSLSMSKDEIVKKINRALGDDVVTEVVFR</sequence>
<reference evidence="2" key="1">
    <citation type="submission" date="2016-04" db="EMBL/GenBank/DDBJ databases">
        <title>Draft genome sequence of Paludibacter jiangxiensis strain NM7.</title>
        <authorList>
            <person name="Qiu Y."/>
            <person name="Matsuura N."/>
            <person name="Ohashi A."/>
            <person name="Tourlousse M.D."/>
            <person name="Sekiguchi Y."/>
        </authorList>
    </citation>
    <scope>NUCLEOTIDE SEQUENCE [LARGE SCALE GENOMIC DNA]</scope>
    <source>
        <strain evidence="2">NM7</strain>
    </source>
</reference>
<evidence type="ECO:0008006" key="3">
    <source>
        <dbReference type="Google" id="ProtNLM"/>
    </source>
</evidence>
<protein>
    <recommendedName>
        <fullName evidence="3">RNA-binding protein</fullName>
    </recommendedName>
</protein>
<dbReference type="PANTHER" id="PTHR36456">
    <property type="entry name" value="UPF0232 PROTEIN SCO3875"/>
    <property type="match status" value="1"/>
</dbReference>
<name>A0A170YVR9_9BACT</name>
<dbReference type="Proteomes" id="UP000076586">
    <property type="component" value="Unassembled WGS sequence"/>
</dbReference>
<evidence type="ECO:0000313" key="1">
    <source>
        <dbReference type="EMBL" id="GAT62111.1"/>
    </source>
</evidence>
<dbReference type="PANTHER" id="PTHR36456:SF1">
    <property type="entry name" value="UPF0232 PROTEIN SCO3875"/>
    <property type="match status" value="1"/>
</dbReference>
<accession>A0A170YVR9</accession>
<dbReference type="Pfam" id="PF05258">
    <property type="entry name" value="DciA"/>
    <property type="match status" value="1"/>
</dbReference>
<proteinExistence type="predicted"/>
<evidence type="ECO:0000313" key="2">
    <source>
        <dbReference type="Proteomes" id="UP000076586"/>
    </source>
</evidence>
<reference evidence="2" key="2">
    <citation type="journal article" date="2017" name="Genome Announc.">
        <title>Draft genome sequence of Paludibacter jiangxiensis NM7(T), a propionate-producing fermentative bacterium.</title>
        <authorList>
            <person name="Qiu Y.-L."/>
            <person name="Tourlousse D.M."/>
            <person name="Matsuura N."/>
            <person name="Ohashi A."/>
            <person name="Sekiguchi Y."/>
        </authorList>
    </citation>
    <scope>NUCLEOTIDE SEQUENCE [LARGE SCALE GENOMIC DNA]</scope>
    <source>
        <strain evidence="2">NM7</strain>
    </source>
</reference>
<dbReference type="OrthoDB" id="9796545at2"/>
<comment type="caution">
    <text evidence="1">The sequence shown here is derived from an EMBL/GenBank/DDBJ whole genome shotgun (WGS) entry which is preliminary data.</text>
</comment>